<sequence length="334" mass="37336">MKINIASNEVIHFIGIGGIGMSGLAQIMYNMGFTIQGSDLNKNKNTERLIKKGITVYFGHNQKNVKQATMIVISSAIKKNNEELVASRKKKLPIFKRGVMLANIVALKKNIVITGSHGKTTTTSLLANILVEAGLDPTVINGGVINSLKNNAQLGRGEWAVIESDESDGSFLKLPITYSIVTNLDKEHLDFYGSFDILKKSFSTFIEKTPSFGKSLICIDNNNLKLLLTKLKTRNFLTYGFSKNSNYQIVNVKKRINHSIFDLRIKLIHNKIYKIKNIKVNLIGNHNISNTTASIAVALNLGIQIKKIKKALKKFSGIQRRFTKVFSLEKKEFY</sequence>
<feature type="domain" description="Mur ligase central" evidence="4">
    <location>
        <begin position="113"/>
        <end position="298"/>
    </location>
</feature>
<dbReference type="InterPro" id="IPR005758">
    <property type="entry name" value="UDP-N-AcMur_Ala_ligase_MurC"/>
</dbReference>
<dbReference type="InterPro" id="IPR050061">
    <property type="entry name" value="MurCDEF_pg_biosynth"/>
</dbReference>
<name>A0A382NIZ6_9ZZZZ</name>
<evidence type="ECO:0000259" key="4">
    <source>
        <dbReference type="Pfam" id="PF08245"/>
    </source>
</evidence>
<dbReference type="SUPFAM" id="SSF53623">
    <property type="entry name" value="MurD-like peptide ligases, catalytic domain"/>
    <property type="match status" value="1"/>
</dbReference>
<evidence type="ECO:0008006" key="6">
    <source>
        <dbReference type="Google" id="ProtNLM"/>
    </source>
</evidence>
<dbReference type="GO" id="GO:0005524">
    <property type="term" value="F:ATP binding"/>
    <property type="evidence" value="ECO:0007669"/>
    <property type="project" value="InterPro"/>
</dbReference>
<dbReference type="GO" id="GO:0005737">
    <property type="term" value="C:cytoplasm"/>
    <property type="evidence" value="ECO:0007669"/>
    <property type="project" value="UniProtKB-SubCell"/>
</dbReference>
<dbReference type="Gene3D" id="3.40.50.720">
    <property type="entry name" value="NAD(P)-binding Rossmann-like Domain"/>
    <property type="match status" value="1"/>
</dbReference>
<dbReference type="GO" id="GO:0008763">
    <property type="term" value="F:UDP-N-acetylmuramate-L-alanine ligase activity"/>
    <property type="evidence" value="ECO:0007669"/>
    <property type="project" value="InterPro"/>
</dbReference>
<dbReference type="InterPro" id="IPR013221">
    <property type="entry name" value="Mur_ligase_cen"/>
</dbReference>
<feature type="non-terminal residue" evidence="5">
    <location>
        <position position="334"/>
    </location>
</feature>
<dbReference type="Pfam" id="PF08245">
    <property type="entry name" value="Mur_ligase_M"/>
    <property type="match status" value="1"/>
</dbReference>
<dbReference type="Gene3D" id="3.40.1190.10">
    <property type="entry name" value="Mur-like, catalytic domain"/>
    <property type="match status" value="1"/>
</dbReference>
<proteinExistence type="predicted"/>
<evidence type="ECO:0000313" key="5">
    <source>
        <dbReference type="EMBL" id="SVC60458.1"/>
    </source>
</evidence>
<dbReference type="PANTHER" id="PTHR43445:SF3">
    <property type="entry name" value="UDP-N-ACETYLMURAMATE--L-ALANINE LIGASE"/>
    <property type="match status" value="1"/>
</dbReference>
<dbReference type="AlphaFoldDB" id="A0A382NIZ6"/>
<dbReference type="SUPFAM" id="SSF51984">
    <property type="entry name" value="MurCD N-terminal domain"/>
    <property type="match status" value="1"/>
</dbReference>
<evidence type="ECO:0000259" key="3">
    <source>
        <dbReference type="Pfam" id="PF01225"/>
    </source>
</evidence>
<accession>A0A382NIZ6</accession>
<evidence type="ECO:0000256" key="1">
    <source>
        <dbReference type="ARBA" id="ARBA00004496"/>
    </source>
</evidence>
<reference evidence="5" key="1">
    <citation type="submission" date="2018-05" db="EMBL/GenBank/DDBJ databases">
        <authorList>
            <person name="Lanie J.A."/>
            <person name="Ng W.-L."/>
            <person name="Kazmierczak K.M."/>
            <person name="Andrzejewski T.M."/>
            <person name="Davidsen T.M."/>
            <person name="Wayne K.J."/>
            <person name="Tettelin H."/>
            <person name="Glass J.I."/>
            <person name="Rusch D."/>
            <person name="Podicherti R."/>
            <person name="Tsui H.-C.T."/>
            <person name="Winkler M.E."/>
        </authorList>
    </citation>
    <scope>NUCLEOTIDE SEQUENCE</scope>
</reference>
<protein>
    <recommendedName>
        <fullName evidence="6">UDP-N-acetylmuramate--L-alanine ligase</fullName>
    </recommendedName>
</protein>
<feature type="domain" description="Mur ligase N-terminal catalytic" evidence="3">
    <location>
        <begin position="11"/>
        <end position="108"/>
    </location>
</feature>
<dbReference type="PANTHER" id="PTHR43445">
    <property type="entry name" value="UDP-N-ACETYLMURAMATE--L-ALANINE LIGASE-RELATED"/>
    <property type="match status" value="1"/>
</dbReference>
<dbReference type="InterPro" id="IPR000713">
    <property type="entry name" value="Mur_ligase_N"/>
</dbReference>
<gene>
    <name evidence="5" type="ORF">METZ01_LOCUS313312</name>
</gene>
<dbReference type="InterPro" id="IPR036565">
    <property type="entry name" value="Mur-like_cat_sf"/>
</dbReference>
<dbReference type="NCBIfam" id="TIGR01082">
    <property type="entry name" value="murC"/>
    <property type="match status" value="1"/>
</dbReference>
<comment type="pathway">
    <text evidence="2">Cell wall biogenesis; peptidoglycan biosynthesis.</text>
</comment>
<dbReference type="EMBL" id="UINC01100417">
    <property type="protein sequence ID" value="SVC60458.1"/>
    <property type="molecule type" value="Genomic_DNA"/>
</dbReference>
<evidence type="ECO:0000256" key="2">
    <source>
        <dbReference type="ARBA" id="ARBA00004752"/>
    </source>
</evidence>
<organism evidence="5">
    <name type="scientific">marine metagenome</name>
    <dbReference type="NCBI Taxonomy" id="408172"/>
    <lineage>
        <taxon>unclassified sequences</taxon>
        <taxon>metagenomes</taxon>
        <taxon>ecological metagenomes</taxon>
    </lineage>
</organism>
<comment type="subcellular location">
    <subcellularLocation>
        <location evidence="1">Cytoplasm</location>
    </subcellularLocation>
</comment>
<dbReference type="Pfam" id="PF01225">
    <property type="entry name" value="Mur_ligase"/>
    <property type="match status" value="1"/>
</dbReference>